<proteinExistence type="predicted"/>
<dbReference type="OrthoDB" id="10149232at2759"/>
<reference evidence="2" key="1">
    <citation type="submission" date="2021-02" db="EMBL/GenBank/DDBJ databases">
        <authorList>
            <person name="Nowell W R."/>
        </authorList>
    </citation>
    <scope>NUCLEOTIDE SEQUENCE</scope>
</reference>
<dbReference type="EMBL" id="CAJNOQ010042447">
    <property type="protein sequence ID" value="CAF1627141.1"/>
    <property type="molecule type" value="Genomic_DNA"/>
</dbReference>
<evidence type="ECO:0000259" key="1">
    <source>
        <dbReference type="PROSITE" id="PS51468"/>
    </source>
</evidence>
<dbReference type="InterPro" id="IPR013694">
    <property type="entry name" value="VIT"/>
</dbReference>
<dbReference type="PROSITE" id="PS51468">
    <property type="entry name" value="VIT"/>
    <property type="match status" value="1"/>
</dbReference>
<dbReference type="PANTHER" id="PTHR45737">
    <property type="entry name" value="VON WILLEBRAND FACTOR A DOMAIN-CONTAINING PROTEIN 5A"/>
    <property type="match status" value="1"/>
</dbReference>
<evidence type="ECO:0000313" key="4">
    <source>
        <dbReference type="Proteomes" id="UP000663829"/>
    </source>
</evidence>
<dbReference type="AlphaFoldDB" id="A0A816CMV3"/>
<dbReference type="Proteomes" id="UP000663829">
    <property type="component" value="Unassembled WGS sequence"/>
</dbReference>
<feature type="non-terminal residue" evidence="2">
    <location>
        <position position="132"/>
    </location>
</feature>
<feature type="non-terminal residue" evidence="2">
    <location>
        <position position="1"/>
    </location>
</feature>
<dbReference type="PANTHER" id="PTHR45737:SF6">
    <property type="entry name" value="VON WILLEBRAND FACTOR A DOMAIN-CONTAINING PROTEIN 5A"/>
    <property type="match status" value="1"/>
</dbReference>
<dbReference type="Proteomes" id="UP000681722">
    <property type="component" value="Unassembled WGS sequence"/>
</dbReference>
<evidence type="ECO:0000313" key="3">
    <source>
        <dbReference type="EMBL" id="CAF4522159.1"/>
    </source>
</evidence>
<keyword evidence="4" id="KW-1185">Reference proteome</keyword>
<gene>
    <name evidence="2" type="ORF">GPM918_LOCUS44114</name>
    <name evidence="3" type="ORF">SRO942_LOCUS45823</name>
</gene>
<feature type="domain" description="VIT" evidence="1">
    <location>
        <begin position="1"/>
        <end position="128"/>
    </location>
</feature>
<sequence>MLRTKSSLVQYVPLKFITISSKICAFAADVCIQQIFENSDEKPIEAVYCFPMEENGAVYSFIAQLDERKIVAQLKEKCEAQQQYSQAIQQGHGAYLLEQDEKSNDIFVVNVGALLPKKQCQIDIRYVTELEL</sequence>
<dbReference type="EMBL" id="CAJOBC010110013">
    <property type="protein sequence ID" value="CAF4522159.1"/>
    <property type="molecule type" value="Genomic_DNA"/>
</dbReference>
<name>A0A816CMV3_9BILA</name>
<dbReference type="SMART" id="SM00609">
    <property type="entry name" value="VIT"/>
    <property type="match status" value="1"/>
</dbReference>
<organism evidence="2 4">
    <name type="scientific">Didymodactylos carnosus</name>
    <dbReference type="NCBI Taxonomy" id="1234261"/>
    <lineage>
        <taxon>Eukaryota</taxon>
        <taxon>Metazoa</taxon>
        <taxon>Spiralia</taxon>
        <taxon>Gnathifera</taxon>
        <taxon>Rotifera</taxon>
        <taxon>Eurotatoria</taxon>
        <taxon>Bdelloidea</taxon>
        <taxon>Philodinida</taxon>
        <taxon>Philodinidae</taxon>
        <taxon>Didymodactylos</taxon>
    </lineage>
</organism>
<protein>
    <recommendedName>
        <fullName evidence="1">VIT domain-containing protein</fullName>
    </recommendedName>
</protein>
<accession>A0A816CMV3</accession>
<comment type="caution">
    <text evidence="2">The sequence shown here is derived from an EMBL/GenBank/DDBJ whole genome shotgun (WGS) entry which is preliminary data.</text>
</comment>
<dbReference type="Pfam" id="PF08487">
    <property type="entry name" value="VIT"/>
    <property type="match status" value="1"/>
</dbReference>
<evidence type="ECO:0000313" key="2">
    <source>
        <dbReference type="EMBL" id="CAF1627141.1"/>
    </source>
</evidence>